<evidence type="ECO:0000313" key="8">
    <source>
        <dbReference type="EMBL" id="MBB2184384.1"/>
    </source>
</evidence>
<keyword evidence="2 6" id="KW-0378">Hydrolase</keyword>
<evidence type="ECO:0000256" key="3">
    <source>
        <dbReference type="ARBA" id="ARBA00023295"/>
    </source>
</evidence>
<dbReference type="Proteomes" id="UP000574276">
    <property type="component" value="Unassembled WGS sequence"/>
</dbReference>
<protein>
    <submittedName>
        <fullName evidence="8">Glycoside hydrolase family 43 protein</fullName>
    </submittedName>
</protein>
<dbReference type="Pfam" id="PF17851">
    <property type="entry name" value="GH43_C2"/>
    <property type="match status" value="1"/>
</dbReference>
<feature type="active site" description="Proton donor" evidence="4">
    <location>
        <position position="200"/>
    </location>
</feature>
<evidence type="ECO:0000256" key="1">
    <source>
        <dbReference type="ARBA" id="ARBA00009865"/>
    </source>
</evidence>
<name>A0A839K3E8_9FIRM</name>
<dbReference type="EMBL" id="JACEGA010000001">
    <property type="protein sequence ID" value="MBB2184384.1"/>
    <property type="molecule type" value="Genomic_DNA"/>
</dbReference>
<evidence type="ECO:0000256" key="2">
    <source>
        <dbReference type="ARBA" id="ARBA00022801"/>
    </source>
</evidence>
<dbReference type="GO" id="GO:0004553">
    <property type="term" value="F:hydrolase activity, hydrolyzing O-glycosyl compounds"/>
    <property type="evidence" value="ECO:0007669"/>
    <property type="project" value="InterPro"/>
</dbReference>
<comment type="similarity">
    <text evidence="1 6">Belongs to the glycosyl hydrolase 43 family.</text>
</comment>
<dbReference type="PANTHER" id="PTHR42812">
    <property type="entry name" value="BETA-XYLOSIDASE"/>
    <property type="match status" value="1"/>
</dbReference>
<evidence type="ECO:0000259" key="7">
    <source>
        <dbReference type="Pfam" id="PF17851"/>
    </source>
</evidence>
<proteinExistence type="inferred from homology"/>
<dbReference type="Gene3D" id="2.115.10.20">
    <property type="entry name" value="Glycosyl hydrolase domain, family 43"/>
    <property type="match status" value="1"/>
</dbReference>
<dbReference type="InterPro" id="IPR006710">
    <property type="entry name" value="Glyco_hydro_43"/>
</dbReference>
<evidence type="ECO:0000256" key="5">
    <source>
        <dbReference type="PIRSR" id="PIRSR606710-2"/>
    </source>
</evidence>
<keyword evidence="9" id="KW-1185">Reference proteome</keyword>
<organism evidence="8 9">
    <name type="scientific">Variimorphobacter saccharofermentans</name>
    <dbReference type="NCBI Taxonomy" id="2755051"/>
    <lineage>
        <taxon>Bacteria</taxon>
        <taxon>Bacillati</taxon>
        <taxon>Bacillota</taxon>
        <taxon>Clostridia</taxon>
        <taxon>Lachnospirales</taxon>
        <taxon>Lachnospiraceae</taxon>
        <taxon>Variimorphobacter</taxon>
    </lineage>
</organism>
<keyword evidence="3 6" id="KW-0326">Glycosidase</keyword>
<dbReference type="CDD" id="cd18617">
    <property type="entry name" value="GH43_XynB-like"/>
    <property type="match status" value="1"/>
</dbReference>
<dbReference type="PANTHER" id="PTHR42812:SF12">
    <property type="entry name" value="BETA-XYLOSIDASE-RELATED"/>
    <property type="match status" value="1"/>
</dbReference>
<reference evidence="8 9" key="1">
    <citation type="submission" date="2020-07" db="EMBL/GenBank/DDBJ databases">
        <title>Characterization and genome sequencing of isolate MD1, a novel member within the family Lachnospiraceae.</title>
        <authorList>
            <person name="Rettenmaier R."/>
            <person name="Di Bello L."/>
            <person name="Zinser C."/>
            <person name="Scheitz K."/>
            <person name="Liebl W."/>
            <person name="Zverlov V."/>
        </authorList>
    </citation>
    <scope>NUCLEOTIDE SEQUENCE [LARGE SCALE GENOMIC DNA]</scope>
    <source>
        <strain evidence="8 9">MD1</strain>
    </source>
</reference>
<sequence length="539" mass="61581">MIEIFVLVRQQEWRYNLRERVSNPILPGFYPDPSICRVGEDYFLVTSTFAYFPGVPIFHSRDLVHWKQIGNILDREEQVKLLGVDHSQGIFAPTIRYHEGVFYMITTNVSYGGNFIVTATDPAGPWSNPYFLEADGIDPSLFFDDDGKCYYTGTKPRREGARYYGDNEVFLQELDLNTMKLVGESYALWHGALRNVVWPEGPHLYKKDGRYYLLIAEAGTAHEHAVTVASGTDLKKPFEGFRCNPILTHRHLGKNYPIVNVGHGDLVETQNGEWYMVVLASRPYGGYYRNMGRETFLVPVTWEDGWPLINLGVGLLEDTVEVPNLTPAPTESVPEREDFDEDKLPFRFLYLRNPIMENYSLSERKGYLRMKMSPERISDTVSPSYVGIRQTGMSFILETKMEFTPAAENEEAGLVLLQSNQYHYRFVRKKAVDGDVLRLVKCREGKEEILKEVNLKDTNMDSSEMVLRAVADMQDLSFEYSVDGNNYHTLITNVDARMLSTDVAGGFVGNTLGLYCSSNGKQSSNYVDFDYLMYKNVLM</sequence>
<gene>
    <name evidence="8" type="ORF">H0486_16000</name>
</gene>
<feature type="site" description="Important for catalytic activity, responsible for pKa modulation of the active site Glu and correct orientation of both the proton donor and substrate" evidence="5">
    <location>
        <position position="138"/>
    </location>
</feature>
<dbReference type="Pfam" id="PF04616">
    <property type="entry name" value="Glyco_hydro_43"/>
    <property type="match status" value="1"/>
</dbReference>
<dbReference type="AlphaFoldDB" id="A0A839K3E8"/>
<dbReference type="SUPFAM" id="SSF49899">
    <property type="entry name" value="Concanavalin A-like lectins/glucanases"/>
    <property type="match status" value="1"/>
</dbReference>
<dbReference type="GO" id="GO:0005975">
    <property type="term" value="P:carbohydrate metabolic process"/>
    <property type="evidence" value="ECO:0007669"/>
    <property type="project" value="InterPro"/>
</dbReference>
<dbReference type="InterPro" id="IPR051795">
    <property type="entry name" value="Glycosyl_Hydrlase_43"/>
</dbReference>
<dbReference type="SUPFAM" id="SSF75005">
    <property type="entry name" value="Arabinanase/levansucrase/invertase"/>
    <property type="match status" value="1"/>
</dbReference>
<dbReference type="InterPro" id="IPR041542">
    <property type="entry name" value="GH43_C2"/>
</dbReference>
<evidence type="ECO:0000313" key="9">
    <source>
        <dbReference type="Proteomes" id="UP000574276"/>
    </source>
</evidence>
<dbReference type="Gene3D" id="2.60.120.200">
    <property type="match status" value="1"/>
</dbReference>
<feature type="domain" description="Beta-xylosidase C-terminal Concanavalin A-like" evidence="7">
    <location>
        <begin position="336"/>
        <end position="535"/>
    </location>
</feature>
<evidence type="ECO:0000256" key="6">
    <source>
        <dbReference type="RuleBase" id="RU361187"/>
    </source>
</evidence>
<dbReference type="InterPro" id="IPR023296">
    <property type="entry name" value="Glyco_hydro_beta-prop_sf"/>
</dbReference>
<feature type="active site" description="Proton acceptor" evidence="4">
    <location>
        <position position="32"/>
    </location>
</feature>
<accession>A0A839K3E8</accession>
<dbReference type="InterPro" id="IPR013320">
    <property type="entry name" value="ConA-like_dom_sf"/>
</dbReference>
<comment type="caution">
    <text evidence="8">The sequence shown here is derived from an EMBL/GenBank/DDBJ whole genome shotgun (WGS) entry which is preliminary data.</text>
</comment>
<evidence type="ECO:0000256" key="4">
    <source>
        <dbReference type="PIRSR" id="PIRSR606710-1"/>
    </source>
</evidence>